<dbReference type="InterPro" id="IPR013324">
    <property type="entry name" value="RNA_pol_sigma_r3/r4-like"/>
</dbReference>
<dbReference type="CDD" id="cd06171">
    <property type="entry name" value="Sigma70_r4"/>
    <property type="match status" value="1"/>
</dbReference>
<dbReference type="InterPro" id="IPR036388">
    <property type="entry name" value="WH-like_DNA-bd_sf"/>
</dbReference>
<dbReference type="PANTHER" id="PTHR43133:SF8">
    <property type="entry name" value="RNA POLYMERASE SIGMA FACTOR HI_1459-RELATED"/>
    <property type="match status" value="1"/>
</dbReference>
<dbReference type="InterPro" id="IPR013325">
    <property type="entry name" value="RNA_pol_sigma_r2"/>
</dbReference>
<evidence type="ECO:0000256" key="1">
    <source>
        <dbReference type="ARBA" id="ARBA00010641"/>
    </source>
</evidence>
<dbReference type="SUPFAM" id="SSF88946">
    <property type="entry name" value="Sigma2 domain of RNA polymerase sigma factors"/>
    <property type="match status" value="1"/>
</dbReference>
<evidence type="ECO:0000259" key="6">
    <source>
        <dbReference type="Pfam" id="PF04542"/>
    </source>
</evidence>
<dbReference type="NCBIfam" id="TIGR02937">
    <property type="entry name" value="sigma70-ECF"/>
    <property type="match status" value="1"/>
</dbReference>
<name>A0ABS1WYX7_9GAMM</name>
<comment type="similarity">
    <text evidence="1">Belongs to the sigma-70 factor family. ECF subfamily.</text>
</comment>
<feature type="domain" description="RNA polymerase sigma factor 70 region 4 type 2" evidence="7">
    <location>
        <begin position="117"/>
        <end position="169"/>
    </location>
</feature>
<protein>
    <submittedName>
        <fullName evidence="8">RNA polymerase sigma factor</fullName>
    </submittedName>
</protein>
<evidence type="ECO:0000259" key="7">
    <source>
        <dbReference type="Pfam" id="PF08281"/>
    </source>
</evidence>
<comment type="caution">
    <text evidence="8">The sequence shown here is derived from an EMBL/GenBank/DDBJ whole genome shotgun (WGS) entry which is preliminary data.</text>
</comment>
<evidence type="ECO:0000256" key="2">
    <source>
        <dbReference type="ARBA" id="ARBA00023015"/>
    </source>
</evidence>
<sequence>MATNASDLALRGHGFDFGASSFRDYDKHLHRYLAHRLGPQDAEDLAQEVYLRLLRMDGEKCVQKPLAYIYGIASHLVADYRTDSRRQRELLRDEKEENPEEGWETTDELAERLNLQQQLERALARLPRTQAMVLLAHKHRGLSYEEVAAELGLSIHTVEKYITQAKARIRTMTWER</sequence>
<evidence type="ECO:0000313" key="8">
    <source>
        <dbReference type="EMBL" id="MBM0106180.1"/>
    </source>
</evidence>
<dbReference type="InterPro" id="IPR013249">
    <property type="entry name" value="RNA_pol_sigma70_r4_t2"/>
</dbReference>
<keyword evidence="3" id="KW-0731">Sigma factor</keyword>
<evidence type="ECO:0000256" key="5">
    <source>
        <dbReference type="ARBA" id="ARBA00023163"/>
    </source>
</evidence>
<dbReference type="InterPro" id="IPR007627">
    <property type="entry name" value="RNA_pol_sigma70_r2"/>
</dbReference>
<dbReference type="Proteomes" id="UP000661077">
    <property type="component" value="Unassembled WGS sequence"/>
</dbReference>
<dbReference type="InterPro" id="IPR014284">
    <property type="entry name" value="RNA_pol_sigma-70_dom"/>
</dbReference>
<reference evidence="8 9" key="1">
    <citation type="journal article" date="2021" name="Int. J. Syst. Evol. Microbiol.">
        <title>Steroidobacter gossypii sp. nov., isolated from soil of cotton cropping field.</title>
        <authorList>
            <person name="Huang R."/>
            <person name="Yang S."/>
            <person name="Zhen C."/>
            <person name="Liu W."/>
        </authorList>
    </citation>
    <scope>NUCLEOTIDE SEQUENCE [LARGE SCALE GENOMIC DNA]</scope>
    <source>
        <strain evidence="8 9">S1-65</strain>
    </source>
</reference>
<evidence type="ECO:0000313" key="9">
    <source>
        <dbReference type="Proteomes" id="UP000661077"/>
    </source>
</evidence>
<dbReference type="EMBL" id="JAEVLS010000003">
    <property type="protein sequence ID" value="MBM0106180.1"/>
    <property type="molecule type" value="Genomic_DNA"/>
</dbReference>
<dbReference type="Gene3D" id="1.10.10.10">
    <property type="entry name" value="Winged helix-like DNA-binding domain superfamily/Winged helix DNA-binding domain"/>
    <property type="match status" value="1"/>
</dbReference>
<feature type="domain" description="RNA polymerase sigma-70 region 2" evidence="6">
    <location>
        <begin position="22"/>
        <end position="86"/>
    </location>
</feature>
<accession>A0ABS1WYX7</accession>
<keyword evidence="5" id="KW-0804">Transcription</keyword>
<keyword evidence="9" id="KW-1185">Reference proteome</keyword>
<dbReference type="Pfam" id="PF04542">
    <property type="entry name" value="Sigma70_r2"/>
    <property type="match status" value="1"/>
</dbReference>
<dbReference type="InterPro" id="IPR039425">
    <property type="entry name" value="RNA_pol_sigma-70-like"/>
</dbReference>
<gene>
    <name evidence="8" type="ORF">JM946_15720</name>
</gene>
<keyword evidence="2" id="KW-0805">Transcription regulation</keyword>
<evidence type="ECO:0000256" key="4">
    <source>
        <dbReference type="ARBA" id="ARBA00023125"/>
    </source>
</evidence>
<dbReference type="Pfam" id="PF08281">
    <property type="entry name" value="Sigma70_r4_2"/>
    <property type="match status" value="1"/>
</dbReference>
<dbReference type="SUPFAM" id="SSF88659">
    <property type="entry name" value="Sigma3 and sigma4 domains of RNA polymerase sigma factors"/>
    <property type="match status" value="1"/>
</dbReference>
<dbReference type="RefSeq" id="WP_203168292.1">
    <property type="nucleotide sequence ID" value="NZ_JAEVLS010000003.1"/>
</dbReference>
<proteinExistence type="inferred from homology"/>
<keyword evidence="4" id="KW-0238">DNA-binding</keyword>
<evidence type="ECO:0000256" key="3">
    <source>
        <dbReference type="ARBA" id="ARBA00023082"/>
    </source>
</evidence>
<dbReference type="PANTHER" id="PTHR43133">
    <property type="entry name" value="RNA POLYMERASE ECF-TYPE SIGMA FACTO"/>
    <property type="match status" value="1"/>
</dbReference>
<dbReference type="Gene3D" id="1.10.1740.10">
    <property type="match status" value="1"/>
</dbReference>
<organism evidence="8 9">
    <name type="scientific">Steroidobacter gossypii</name>
    <dbReference type="NCBI Taxonomy" id="2805490"/>
    <lineage>
        <taxon>Bacteria</taxon>
        <taxon>Pseudomonadati</taxon>
        <taxon>Pseudomonadota</taxon>
        <taxon>Gammaproteobacteria</taxon>
        <taxon>Steroidobacterales</taxon>
        <taxon>Steroidobacteraceae</taxon>
        <taxon>Steroidobacter</taxon>
    </lineage>
</organism>